<evidence type="ECO:0000256" key="3">
    <source>
        <dbReference type="ARBA" id="ARBA00022771"/>
    </source>
</evidence>
<dbReference type="Gene3D" id="3.90.70.10">
    <property type="entry name" value="Cysteine proteinases"/>
    <property type="match status" value="2"/>
</dbReference>
<keyword evidence="11" id="KW-1185">Reference proteome</keyword>
<dbReference type="InterPro" id="IPR028889">
    <property type="entry name" value="USP"/>
</dbReference>
<dbReference type="SUPFAM" id="SSF54001">
    <property type="entry name" value="Cysteine proteinases"/>
    <property type="match status" value="1"/>
</dbReference>
<evidence type="ECO:0000259" key="9">
    <source>
        <dbReference type="PROSITE" id="PS50865"/>
    </source>
</evidence>
<feature type="region of interest" description="Disordered" evidence="6">
    <location>
        <begin position="484"/>
        <end position="591"/>
    </location>
</feature>
<gene>
    <name evidence="10" type="ORF">DY000_02034344</name>
</gene>
<feature type="compositionally biased region" description="Basic and acidic residues" evidence="6">
    <location>
        <begin position="438"/>
        <end position="450"/>
    </location>
</feature>
<keyword evidence="7" id="KW-0812">Transmembrane</keyword>
<evidence type="ECO:0000256" key="7">
    <source>
        <dbReference type="SAM" id="Phobius"/>
    </source>
</evidence>
<name>A0ABQ7DCM0_BRACR</name>
<sequence length="591" mass="65225">MHEVGLTWDLNSFTQLVLTLFLLSFGLLFFVKRTAAKYFEVGGGGGSGGFDSDLRRDFMVPDASECSVCGNLTTKKCSRCKSVRYCSAECQRSDWNAGHKLKCKVVKTTTGSSPGRRDDLSLKASLFGNGSASKTALSPKLSQIIKPGDLLFPYETFVQYFNWDKPGLAPCGLTNCGNSCFANVVLQCLSWTRPLVAYLLERGHKREYAHELMRFVIDMMQSVCLEEFGGEKVVPPRAQETTLIQYIFGGLLQSQVQCTVCSNVSDQYENMMDLTVEIHGDAVSLEECLDQFTAKEWLQGDNLYKCDRCNDYVKACKRLSIRSAPNILTVALKRFQGGRFGKLNKRISFPETLDLGPYMSCGGGEGSDVYKLYAVIVHLDMLNASFFGHYICYVKDFRGDWYRIDDSEVEKVELEDVLSQRAYMLLYSRVQARPSSLRSEEFQDEKKTDTVDTEASEDGSVESSGAGTSGATVSSMCNGIISHSENPECKKDSSSSASSTVSEVAERVDTVDSESNPSIDIEHDSGTDHQEAAVANGKEDPTVENPAVDSPCSDITNSSLSATTESKHREKEDSDTEMIDNAESIQKDGSF</sequence>
<evidence type="ECO:0000313" key="10">
    <source>
        <dbReference type="EMBL" id="KAF3575748.1"/>
    </source>
</evidence>
<evidence type="ECO:0000259" key="8">
    <source>
        <dbReference type="PROSITE" id="PS50235"/>
    </source>
</evidence>
<organism evidence="10 11">
    <name type="scientific">Brassica cretica</name>
    <name type="common">Mustard</name>
    <dbReference type="NCBI Taxonomy" id="69181"/>
    <lineage>
        <taxon>Eukaryota</taxon>
        <taxon>Viridiplantae</taxon>
        <taxon>Streptophyta</taxon>
        <taxon>Embryophyta</taxon>
        <taxon>Tracheophyta</taxon>
        <taxon>Spermatophyta</taxon>
        <taxon>Magnoliopsida</taxon>
        <taxon>eudicotyledons</taxon>
        <taxon>Gunneridae</taxon>
        <taxon>Pentapetalae</taxon>
        <taxon>rosids</taxon>
        <taxon>malvids</taxon>
        <taxon>Brassicales</taxon>
        <taxon>Brassicaceae</taxon>
        <taxon>Brassiceae</taxon>
        <taxon>Brassica</taxon>
    </lineage>
</organism>
<reference evidence="10 11" key="1">
    <citation type="journal article" date="2020" name="BMC Genomics">
        <title>Intraspecific diversification of the crop wild relative Brassica cretica Lam. using demographic model selection.</title>
        <authorList>
            <person name="Kioukis A."/>
            <person name="Michalopoulou V.A."/>
            <person name="Briers L."/>
            <person name="Pirintsos S."/>
            <person name="Studholme D.J."/>
            <person name="Pavlidis P."/>
            <person name="Sarris P.F."/>
        </authorList>
    </citation>
    <scope>NUCLEOTIDE SEQUENCE [LARGE SCALE GENOMIC DNA]</scope>
    <source>
        <strain evidence="11">cv. PFS-1207/04</strain>
    </source>
</reference>
<dbReference type="PROSITE" id="PS50235">
    <property type="entry name" value="USP_3"/>
    <property type="match status" value="1"/>
</dbReference>
<dbReference type="Gene3D" id="6.10.140.2220">
    <property type="match status" value="1"/>
</dbReference>
<dbReference type="SUPFAM" id="SSF144232">
    <property type="entry name" value="HIT/MYND zinc finger-like"/>
    <property type="match status" value="1"/>
</dbReference>
<dbReference type="InterPro" id="IPR038765">
    <property type="entry name" value="Papain-like_cys_pep_sf"/>
</dbReference>
<comment type="similarity">
    <text evidence="1">Belongs to the peptidase C19 family.</text>
</comment>
<evidence type="ECO:0000256" key="6">
    <source>
        <dbReference type="SAM" id="MobiDB-lite"/>
    </source>
</evidence>
<keyword evidence="7" id="KW-0472">Membrane</keyword>
<dbReference type="EMBL" id="QGKV02000649">
    <property type="protein sequence ID" value="KAF3575748.1"/>
    <property type="molecule type" value="Genomic_DNA"/>
</dbReference>
<feature type="compositionally biased region" description="Acidic residues" evidence="6">
    <location>
        <begin position="451"/>
        <end position="460"/>
    </location>
</feature>
<protein>
    <recommendedName>
        <fullName evidence="12">Ubiquitinyl hydrolase 1</fullName>
    </recommendedName>
</protein>
<keyword evidence="4" id="KW-0862">Zinc</keyword>
<feature type="compositionally biased region" description="Basic and acidic residues" evidence="6">
    <location>
        <begin position="520"/>
        <end position="541"/>
    </location>
</feature>
<feature type="compositionally biased region" description="Low complexity" evidence="6">
    <location>
        <begin position="461"/>
        <end position="472"/>
    </location>
</feature>
<keyword evidence="3 5" id="KW-0863">Zinc-finger</keyword>
<evidence type="ECO:0000256" key="5">
    <source>
        <dbReference type="PROSITE-ProRule" id="PRU00134"/>
    </source>
</evidence>
<feature type="compositionally biased region" description="Low complexity" evidence="6">
    <location>
        <begin position="494"/>
        <end position="503"/>
    </location>
</feature>
<evidence type="ECO:0000256" key="4">
    <source>
        <dbReference type="ARBA" id="ARBA00022833"/>
    </source>
</evidence>
<dbReference type="InterPro" id="IPR018200">
    <property type="entry name" value="USP_CS"/>
</dbReference>
<dbReference type="InterPro" id="IPR050164">
    <property type="entry name" value="Peptidase_C19"/>
</dbReference>
<feature type="compositionally biased region" description="Polar residues" evidence="6">
    <location>
        <begin position="553"/>
        <end position="564"/>
    </location>
</feature>
<dbReference type="Proteomes" id="UP000266723">
    <property type="component" value="Unassembled WGS sequence"/>
</dbReference>
<dbReference type="PROSITE" id="PS01360">
    <property type="entry name" value="ZF_MYND_1"/>
    <property type="match status" value="1"/>
</dbReference>
<dbReference type="InterPro" id="IPR001394">
    <property type="entry name" value="Peptidase_C19_UCH"/>
</dbReference>
<feature type="domain" description="MYND-type" evidence="9">
    <location>
        <begin position="66"/>
        <end position="103"/>
    </location>
</feature>
<accession>A0ABQ7DCM0</accession>
<dbReference type="InterPro" id="IPR002893">
    <property type="entry name" value="Znf_MYND"/>
</dbReference>
<evidence type="ECO:0008006" key="12">
    <source>
        <dbReference type="Google" id="ProtNLM"/>
    </source>
</evidence>
<feature type="transmembrane region" description="Helical" evidence="7">
    <location>
        <begin position="12"/>
        <end position="31"/>
    </location>
</feature>
<evidence type="ECO:0000313" key="11">
    <source>
        <dbReference type="Proteomes" id="UP000266723"/>
    </source>
</evidence>
<proteinExistence type="inferred from homology"/>
<dbReference type="CDD" id="cd02661">
    <property type="entry name" value="Peptidase_C19E"/>
    <property type="match status" value="1"/>
</dbReference>
<dbReference type="Pfam" id="PF00443">
    <property type="entry name" value="UCH"/>
    <property type="match status" value="2"/>
</dbReference>
<evidence type="ECO:0000256" key="2">
    <source>
        <dbReference type="ARBA" id="ARBA00022723"/>
    </source>
</evidence>
<dbReference type="PANTHER" id="PTHR24006">
    <property type="entry name" value="UBIQUITIN CARBOXYL-TERMINAL HYDROLASE"/>
    <property type="match status" value="1"/>
</dbReference>
<dbReference type="PROSITE" id="PS50865">
    <property type="entry name" value="ZF_MYND_2"/>
    <property type="match status" value="1"/>
</dbReference>
<dbReference type="Pfam" id="PF01753">
    <property type="entry name" value="zf-MYND"/>
    <property type="match status" value="1"/>
</dbReference>
<keyword evidence="2" id="KW-0479">Metal-binding</keyword>
<evidence type="ECO:0000256" key="1">
    <source>
        <dbReference type="ARBA" id="ARBA00009085"/>
    </source>
</evidence>
<dbReference type="PANTHER" id="PTHR24006:SF677">
    <property type="entry name" value="UBIQUITIN CARBOXYL-TERMINAL HYDROLASE 19"/>
    <property type="match status" value="1"/>
</dbReference>
<feature type="domain" description="USP" evidence="8">
    <location>
        <begin position="171"/>
        <end position="430"/>
    </location>
</feature>
<comment type="caution">
    <text evidence="10">The sequence shown here is derived from an EMBL/GenBank/DDBJ whole genome shotgun (WGS) entry which is preliminary data.</text>
</comment>
<keyword evidence="7" id="KW-1133">Transmembrane helix</keyword>
<feature type="region of interest" description="Disordered" evidence="6">
    <location>
        <begin position="437"/>
        <end position="472"/>
    </location>
</feature>
<dbReference type="PROSITE" id="PS00972">
    <property type="entry name" value="USP_1"/>
    <property type="match status" value="1"/>
</dbReference>